<dbReference type="Gene3D" id="3.30.565.10">
    <property type="entry name" value="Histidine kinase-like ATPase, C-terminal domain"/>
    <property type="match status" value="1"/>
</dbReference>
<evidence type="ECO:0000256" key="2">
    <source>
        <dbReference type="ARBA" id="ARBA00012438"/>
    </source>
</evidence>
<protein>
    <recommendedName>
        <fullName evidence="2">histidine kinase</fullName>
        <ecNumber evidence="2">2.7.13.3</ecNumber>
    </recommendedName>
</protein>
<evidence type="ECO:0000256" key="9">
    <source>
        <dbReference type="SAM" id="Phobius"/>
    </source>
</evidence>
<organism evidence="12 13">
    <name type="scientific">Streptomyces sannanensis</name>
    <dbReference type="NCBI Taxonomy" id="285536"/>
    <lineage>
        <taxon>Bacteria</taxon>
        <taxon>Bacillati</taxon>
        <taxon>Actinomycetota</taxon>
        <taxon>Actinomycetes</taxon>
        <taxon>Kitasatosporales</taxon>
        <taxon>Streptomycetaceae</taxon>
        <taxon>Streptomyces</taxon>
    </lineage>
</organism>
<comment type="catalytic activity">
    <reaction evidence="1">
        <text>ATP + protein L-histidine = ADP + protein N-phospho-L-histidine.</text>
        <dbReference type="EC" id="2.7.13.3"/>
    </reaction>
</comment>
<feature type="transmembrane region" description="Helical" evidence="9">
    <location>
        <begin position="381"/>
        <end position="403"/>
    </location>
</feature>
<evidence type="ECO:0000256" key="8">
    <source>
        <dbReference type="ARBA" id="ARBA00023012"/>
    </source>
</evidence>
<keyword evidence="5" id="KW-0547">Nucleotide-binding</keyword>
<accession>A0ABP6SIG5</accession>
<dbReference type="InterPro" id="IPR036890">
    <property type="entry name" value="HATPase_C_sf"/>
</dbReference>
<evidence type="ECO:0000313" key="13">
    <source>
        <dbReference type="Proteomes" id="UP001499990"/>
    </source>
</evidence>
<evidence type="ECO:0000256" key="5">
    <source>
        <dbReference type="ARBA" id="ARBA00022741"/>
    </source>
</evidence>
<keyword evidence="9" id="KW-0472">Membrane</keyword>
<proteinExistence type="predicted"/>
<dbReference type="EMBL" id="BAAAYL010000001">
    <property type="protein sequence ID" value="GAA3377399.1"/>
    <property type="molecule type" value="Genomic_DNA"/>
</dbReference>
<evidence type="ECO:0000256" key="3">
    <source>
        <dbReference type="ARBA" id="ARBA00022553"/>
    </source>
</evidence>
<keyword evidence="6" id="KW-0418">Kinase</keyword>
<evidence type="ECO:0000256" key="1">
    <source>
        <dbReference type="ARBA" id="ARBA00000085"/>
    </source>
</evidence>
<feature type="transmembrane region" description="Helical" evidence="9">
    <location>
        <begin position="356"/>
        <end position="374"/>
    </location>
</feature>
<evidence type="ECO:0000256" key="7">
    <source>
        <dbReference type="ARBA" id="ARBA00022840"/>
    </source>
</evidence>
<gene>
    <name evidence="12" type="ORF">GCM10020367_52940</name>
</gene>
<comment type="caution">
    <text evidence="12">The sequence shown here is derived from an EMBL/GenBank/DDBJ whole genome shotgun (WGS) entry which is preliminary data.</text>
</comment>
<keyword evidence="8" id="KW-0902">Two-component regulatory system</keyword>
<keyword evidence="7" id="KW-0067">ATP-binding</keyword>
<keyword evidence="3" id="KW-0597">Phosphoprotein</keyword>
<name>A0ABP6SIG5_9ACTN</name>
<feature type="transmembrane region" description="Helical" evidence="9">
    <location>
        <begin position="294"/>
        <end position="315"/>
    </location>
</feature>
<evidence type="ECO:0000256" key="6">
    <source>
        <dbReference type="ARBA" id="ARBA00022777"/>
    </source>
</evidence>
<dbReference type="CDD" id="cd16917">
    <property type="entry name" value="HATPase_UhpB-NarQ-NarX-like"/>
    <property type="match status" value="1"/>
</dbReference>
<feature type="transmembrane region" description="Helical" evidence="9">
    <location>
        <begin position="267"/>
        <end position="288"/>
    </location>
</feature>
<reference evidence="13" key="1">
    <citation type="journal article" date="2019" name="Int. J. Syst. Evol. Microbiol.">
        <title>The Global Catalogue of Microorganisms (GCM) 10K type strain sequencing project: providing services to taxonomists for standard genome sequencing and annotation.</title>
        <authorList>
            <consortium name="The Broad Institute Genomics Platform"/>
            <consortium name="The Broad Institute Genome Sequencing Center for Infectious Disease"/>
            <person name="Wu L."/>
            <person name="Ma J."/>
        </authorList>
    </citation>
    <scope>NUCLEOTIDE SEQUENCE [LARGE SCALE GENOMIC DNA]</scope>
    <source>
        <strain evidence="13">JCM 9651</strain>
    </source>
</reference>
<feature type="transmembrane region" description="Helical" evidence="9">
    <location>
        <begin position="46"/>
        <end position="69"/>
    </location>
</feature>
<dbReference type="EC" id="2.7.13.3" evidence="2"/>
<feature type="domain" description="Signal transduction histidine kinase subgroup 3 dimerisation and phosphoacceptor" evidence="11">
    <location>
        <begin position="436"/>
        <end position="501"/>
    </location>
</feature>
<evidence type="ECO:0000259" key="11">
    <source>
        <dbReference type="Pfam" id="PF07730"/>
    </source>
</evidence>
<evidence type="ECO:0000259" key="10">
    <source>
        <dbReference type="Pfam" id="PF02518"/>
    </source>
</evidence>
<evidence type="ECO:0000313" key="12">
    <source>
        <dbReference type="EMBL" id="GAA3377399.1"/>
    </source>
</evidence>
<keyword evidence="9" id="KW-1133">Transmembrane helix</keyword>
<dbReference type="Pfam" id="PF07730">
    <property type="entry name" value="HisKA_3"/>
    <property type="match status" value="1"/>
</dbReference>
<sequence>MSSIAVPASALAPRRTWLTDLPVPLVGVVWGASYLAAKGITTTHTVVAVLVLRFALVLPVLAGVGWRGLRALRVAQWRGAGLLGPAGAVLVLAGTAWGRRAADACWGPAPRGLCVVPAVGGDQHGEADHREHDARVDLIAVQEAQVPHHDSVTEPPGPGVDQADDTLDEQYESDDFGELLHAASLAWRDGPRYRPSGCDAAGPRRPKSRTPRLRYRPSIARASQPHRLRRFVDVTRPEYRWLLPSAMADPDLPGDRGGRPRRTVRDWIVDITALLLAAVIGLLAAEALRTAPDYGGSVALFDQLAGAAACCALWVRRRRPVGLAATLVVVGTVAPVASGATLVALFSLAVHRPFRPVAAVGAAALLSAVIQAVLRPDPTMPLLVSALTGVLVTVLAIVLGMLVRSRRRLYVALRERARRAETEAELRAQQAQRMAREAIAREMHDVLAHRLTLLSVHAGALEFRPDAPPAQVARAAGVIRDSAHEALQDLREIIGVLRAPDEGKGGAENRPQPTLASLDALVAESREAGMKVILDSRVAEPATVPAHTGRTAYRIAQEALTNARKHAPGTEVTVRVEGSPGEGLSIEVRNLAPAGHVPEVPGSGQGLIGLTERATLAGGRLEHGTTPDGGFRVAAWLPWAA</sequence>
<keyword evidence="9" id="KW-0812">Transmembrane</keyword>
<keyword evidence="13" id="KW-1185">Reference proteome</keyword>
<evidence type="ECO:0000256" key="4">
    <source>
        <dbReference type="ARBA" id="ARBA00022679"/>
    </source>
</evidence>
<dbReference type="Pfam" id="PF02518">
    <property type="entry name" value="HATPase_c"/>
    <property type="match status" value="1"/>
</dbReference>
<dbReference type="Proteomes" id="UP001499990">
    <property type="component" value="Unassembled WGS sequence"/>
</dbReference>
<dbReference type="InterPro" id="IPR011712">
    <property type="entry name" value="Sig_transdc_His_kin_sub3_dim/P"/>
</dbReference>
<keyword evidence="4" id="KW-0808">Transferase</keyword>
<dbReference type="InterPro" id="IPR050482">
    <property type="entry name" value="Sensor_HK_TwoCompSys"/>
</dbReference>
<dbReference type="Gene3D" id="1.20.5.1930">
    <property type="match status" value="1"/>
</dbReference>
<dbReference type="PANTHER" id="PTHR24421">
    <property type="entry name" value="NITRATE/NITRITE SENSOR PROTEIN NARX-RELATED"/>
    <property type="match status" value="1"/>
</dbReference>
<dbReference type="PANTHER" id="PTHR24421:SF10">
    <property type="entry name" value="NITRATE_NITRITE SENSOR PROTEIN NARQ"/>
    <property type="match status" value="1"/>
</dbReference>
<dbReference type="SUPFAM" id="SSF55874">
    <property type="entry name" value="ATPase domain of HSP90 chaperone/DNA topoisomerase II/histidine kinase"/>
    <property type="match status" value="1"/>
</dbReference>
<dbReference type="InterPro" id="IPR003594">
    <property type="entry name" value="HATPase_dom"/>
</dbReference>
<feature type="transmembrane region" description="Helical" evidence="9">
    <location>
        <begin position="21"/>
        <end position="40"/>
    </location>
</feature>
<feature type="transmembrane region" description="Helical" evidence="9">
    <location>
        <begin position="327"/>
        <end position="350"/>
    </location>
</feature>
<feature type="domain" description="Histidine kinase/HSP90-like ATPase" evidence="10">
    <location>
        <begin position="551"/>
        <end position="639"/>
    </location>
</feature>